<dbReference type="InterPro" id="IPR004566">
    <property type="entry name" value="PanK"/>
</dbReference>
<keyword evidence="10 14" id="KW-0418">Kinase</keyword>
<evidence type="ECO:0000313" key="18">
    <source>
        <dbReference type="EMBL" id="MFH8252088.1"/>
    </source>
</evidence>
<evidence type="ECO:0000256" key="13">
    <source>
        <dbReference type="ARBA" id="ARBA00032866"/>
    </source>
</evidence>
<dbReference type="EC" id="2.7.1.33" evidence="5 14"/>
<protein>
    <recommendedName>
        <fullName evidence="6 14">Pantothenate kinase</fullName>
        <ecNumber evidence="5 14">2.7.1.33</ecNumber>
    </recommendedName>
    <alternativeName>
        <fullName evidence="13 14">Pantothenic acid kinase</fullName>
    </alternativeName>
</protein>
<feature type="region of interest" description="Disordered" evidence="16">
    <location>
        <begin position="1"/>
        <end position="30"/>
    </location>
</feature>
<dbReference type="RefSeq" id="WP_397557535.1">
    <property type="nucleotide sequence ID" value="NZ_JBIQWL010000007.1"/>
</dbReference>
<comment type="similarity">
    <text evidence="4 14 15">Belongs to the prokaryotic pantothenate kinase family.</text>
</comment>
<feature type="domain" description="Phosphoribulokinase/uridine kinase" evidence="17">
    <location>
        <begin position="115"/>
        <end position="260"/>
    </location>
</feature>
<evidence type="ECO:0000256" key="2">
    <source>
        <dbReference type="ARBA" id="ARBA00004496"/>
    </source>
</evidence>
<evidence type="ECO:0000256" key="6">
    <source>
        <dbReference type="ARBA" id="ARBA00015080"/>
    </source>
</evidence>
<evidence type="ECO:0000256" key="15">
    <source>
        <dbReference type="RuleBase" id="RU003530"/>
    </source>
</evidence>
<accession>A0ABW7QD72</accession>
<comment type="catalytic activity">
    <reaction evidence="1 14 15">
        <text>(R)-pantothenate + ATP = (R)-4'-phosphopantothenate + ADP + H(+)</text>
        <dbReference type="Rhea" id="RHEA:16373"/>
        <dbReference type="ChEBI" id="CHEBI:10986"/>
        <dbReference type="ChEBI" id="CHEBI:15378"/>
        <dbReference type="ChEBI" id="CHEBI:29032"/>
        <dbReference type="ChEBI" id="CHEBI:30616"/>
        <dbReference type="ChEBI" id="CHEBI:456216"/>
        <dbReference type="EC" id="2.7.1.33"/>
    </reaction>
</comment>
<dbReference type="HAMAP" id="MF_00215">
    <property type="entry name" value="Pantothen_kinase_1"/>
    <property type="match status" value="1"/>
</dbReference>
<dbReference type="PANTHER" id="PTHR10285">
    <property type="entry name" value="URIDINE KINASE"/>
    <property type="match status" value="1"/>
</dbReference>
<evidence type="ECO:0000256" key="1">
    <source>
        <dbReference type="ARBA" id="ARBA00001206"/>
    </source>
</evidence>
<evidence type="ECO:0000256" key="10">
    <source>
        <dbReference type="ARBA" id="ARBA00022777"/>
    </source>
</evidence>
<dbReference type="InterPro" id="IPR006083">
    <property type="entry name" value="PRK/URK"/>
</dbReference>
<comment type="pathway">
    <text evidence="3 14 15">Cofactor biosynthesis; coenzyme A biosynthesis; CoA from (R)-pantothenate: step 1/5.</text>
</comment>
<comment type="subcellular location">
    <subcellularLocation>
        <location evidence="2 14 15">Cytoplasm</location>
    </subcellularLocation>
</comment>
<evidence type="ECO:0000256" key="7">
    <source>
        <dbReference type="ARBA" id="ARBA00022490"/>
    </source>
</evidence>
<evidence type="ECO:0000256" key="16">
    <source>
        <dbReference type="SAM" id="MobiDB-lite"/>
    </source>
</evidence>
<evidence type="ECO:0000256" key="5">
    <source>
        <dbReference type="ARBA" id="ARBA00012102"/>
    </source>
</evidence>
<dbReference type="SUPFAM" id="SSF52540">
    <property type="entry name" value="P-loop containing nucleoside triphosphate hydrolases"/>
    <property type="match status" value="1"/>
</dbReference>
<feature type="binding site" evidence="14">
    <location>
        <begin position="120"/>
        <end position="127"/>
    </location>
    <ligand>
        <name>ATP</name>
        <dbReference type="ChEBI" id="CHEBI:30616"/>
    </ligand>
</feature>
<keyword evidence="12 14" id="KW-0173">Coenzyme A biosynthesis</keyword>
<keyword evidence="19" id="KW-1185">Reference proteome</keyword>
<gene>
    <name evidence="14 18" type="primary">coaA</name>
    <name evidence="18" type="ORF">ACH3VR_17115</name>
</gene>
<evidence type="ECO:0000256" key="9">
    <source>
        <dbReference type="ARBA" id="ARBA00022741"/>
    </source>
</evidence>
<sequence>MGAMSADAAIPDDATVSDADDLGEGSDVSGRLSPHLYREIDRSEWSRLAAGMTQPLSETEVVQLRGLGDRLDLTEVREVYLPLSRLLSLYATATKRLGADTAGFLQEPDTTTPFVVGVAGSVAVGKSTIARLLRELVSRWPDTPRVELVTTDGFLYPNAELERRGLMARKGFPESYDRRALVRFLSEVKSGAAEVQAPFYSHLRYDIVPDAHVTVRRPDVVIVEGLNVLQPPPYPNDVAVSDLFDFSIYVDAEPEHVTQWYVDRFLALRRAAFANPSSYFNVFAHLSDDEAVSMALGYWNDINLPNLIENVAPTRHRASLVLHKAADHAVERVLLRKL</sequence>
<evidence type="ECO:0000256" key="11">
    <source>
        <dbReference type="ARBA" id="ARBA00022840"/>
    </source>
</evidence>
<keyword evidence="8 14" id="KW-0808">Transferase</keyword>
<organism evidence="18 19">
    <name type="scientific">Microbacterium alkaliflavum</name>
    <dbReference type="NCBI Taxonomy" id="3248839"/>
    <lineage>
        <taxon>Bacteria</taxon>
        <taxon>Bacillati</taxon>
        <taxon>Actinomycetota</taxon>
        <taxon>Actinomycetes</taxon>
        <taxon>Micrococcales</taxon>
        <taxon>Microbacteriaceae</taxon>
        <taxon>Microbacterium</taxon>
    </lineage>
</organism>
<evidence type="ECO:0000256" key="3">
    <source>
        <dbReference type="ARBA" id="ARBA00005225"/>
    </source>
</evidence>
<comment type="caution">
    <text evidence="18">The sequence shown here is derived from an EMBL/GenBank/DDBJ whole genome shotgun (WGS) entry which is preliminary data.</text>
</comment>
<dbReference type="GO" id="GO:0004594">
    <property type="term" value="F:pantothenate kinase activity"/>
    <property type="evidence" value="ECO:0007669"/>
    <property type="project" value="UniProtKB-EC"/>
</dbReference>
<reference evidence="18 19" key="1">
    <citation type="submission" date="2024-09" db="EMBL/GenBank/DDBJ databases">
        <authorList>
            <person name="Pan X."/>
        </authorList>
    </citation>
    <scope>NUCLEOTIDE SEQUENCE [LARGE SCALE GENOMIC DNA]</scope>
    <source>
        <strain evidence="18 19">B2969</strain>
    </source>
</reference>
<dbReference type="CDD" id="cd02025">
    <property type="entry name" value="PanK"/>
    <property type="match status" value="1"/>
</dbReference>
<evidence type="ECO:0000313" key="19">
    <source>
        <dbReference type="Proteomes" id="UP001610861"/>
    </source>
</evidence>
<keyword evidence="7 14" id="KW-0963">Cytoplasm</keyword>
<keyword evidence="11 14" id="KW-0067">ATP-binding</keyword>
<evidence type="ECO:0000256" key="14">
    <source>
        <dbReference type="HAMAP-Rule" id="MF_00215"/>
    </source>
</evidence>
<name>A0ABW7QD72_9MICO</name>
<evidence type="ECO:0000256" key="4">
    <source>
        <dbReference type="ARBA" id="ARBA00006087"/>
    </source>
</evidence>
<evidence type="ECO:0000259" key="17">
    <source>
        <dbReference type="Pfam" id="PF00485"/>
    </source>
</evidence>
<dbReference type="NCBIfam" id="TIGR00554">
    <property type="entry name" value="panK_bact"/>
    <property type="match status" value="1"/>
</dbReference>
<dbReference type="Pfam" id="PF00485">
    <property type="entry name" value="PRK"/>
    <property type="match status" value="1"/>
</dbReference>
<keyword evidence="9 14" id="KW-0547">Nucleotide-binding</keyword>
<proteinExistence type="inferred from homology"/>
<evidence type="ECO:0000256" key="8">
    <source>
        <dbReference type="ARBA" id="ARBA00022679"/>
    </source>
</evidence>
<dbReference type="Proteomes" id="UP001610861">
    <property type="component" value="Unassembled WGS sequence"/>
</dbReference>
<evidence type="ECO:0000256" key="12">
    <source>
        <dbReference type="ARBA" id="ARBA00022993"/>
    </source>
</evidence>
<dbReference type="InterPro" id="IPR027417">
    <property type="entry name" value="P-loop_NTPase"/>
</dbReference>
<dbReference type="Gene3D" id="3.40.50.300">
    <property type="entry name" value="P-loop containing nucleotide triphosphate hydrolases"/>
    <property type="match status" value="1"/>
</dbReference>
<dbReference type="PIRSF" id="PIRSF000545">
    <property type="entry name" value="Pantothenate_kin"/>
    <property type="match status" value="1"/>
</dbReference>
<dbReference type="EMBL" id="JBIQWL010000007">
    <property type="protein sequence ID" value="MFH8252088.1"/>
    <property type="molecule type" value="Genomic_DNA"/>
</dbReference>